<dbReference type="GO" id="GO:0097745">
    <property type="term" value="P:mitochondrial tRNA 5'-end processing"/>
    <property type="evidence" value="ECO:0007669"/>
    <property type="project" value="TreeGrafter"/>
</dbReference>
<keyword evidence="16" id="KW-1185">Reference proteome</keyword>
<comment type="catalytic activity">
    <reaction evidence="1">
        <text>Endonucleolytic cleavage of RNA, removing 5'-extranucleotides from tRNA precursor.</text>
        <dbReference type="EC" id="3.1.26.5"/>
    </reaction>
</comment>
<sequence>MSLQQCLQNGKYVWPISRHLGGSFHTCRVMNYHSAIKELNISFSSKITVNVTNFHVRHLCNSVAPGDLPELPRNLYIQPVGDKANSMPKDIFRNKTEMSSTEWEETIAFILQEDSQVTVHCCDAVVIKKCLQHCNYSLANSYLDHIARQGREPNLATLGAYLQLCGQVVDQCGEEKIFEVYQRITSQVKVLDSTLSKSAILALSSTREWKKALKHLPIIRKMSEICRSTYSAIIASAFRNGEYDTGFHYLDVMWQENKLPTDQVFLEWVKQCTALKTTEEKKAMMETLFHKLATYEIFPTLPVIQEIDLMYKEHLAWFSSYVTIPSRTKDDGFFIYAALQSGYGTKVVTNDLLRDHLFRLGQTTLRETFRRWQRIHQIMIIPSLSGAHVLFPAVFNTSAQCGVNGGWHIPYDDKTPRHSYQLPTTWICLQPTPTRQNIQFSQVKNARKNEVKDSVAQYMENTQSRRQPRKYNFDQSDSMQQEKMRTSRATNFKHSGTSISKDLKQRLLRNINGSVSRKNNRKNEMMDLKTYSVLDIFDNTDK</sequence>
<dbReference type="Proteomes" id="UP001445076">
    <property type="component" value="Unassembled WGS sequence"/>
</dbReference>
<evidence type="ECO:0000256" key="12">
    <source>
        <dbReference type="ARBA" id="ARBA00022946"/>
    </source>
</evidence>
<evidence type="ECO:0000256" key="13">
    <source>
        <dbReference type="ARBA" id="ARBA00023128"/>
    </source>
</evidence>
<evidence type="ECO:0000256" key="6">
    <source>
        <dbReference type="ARBA" id="ARBA00022694"/>
    </source>
</evidence>
<keyword evidence="6" id="KW-0819">tRNA processing</keyword>
<reference evidence="15 16" key="1">
    <citation type="journal article" date="2024" name="BMC Genomics">
        <title>Genome assembly of redclaw crayfish (Cherax quadricarinatus) provides insights into its immune adaptation and hypoxia tolerance.</title>
        <authorList>
            <person name="Liu Z."/>
            <person name="Zheng J."/>
            <person name="Li H."/>
            <person name="Fang K."/>
            <person name="Wang S."/>
            <person name="He J."/>
            <person name="Zhou D."/>
            <person name="Weng S."/>
            <person name="Chi M."/>
            <person name="Gu Z."/>
            <person name="He J."/>
            <person name="Li F."/>
            <person name="Wang M."/>
        </authorList>
    </citation>
    <scope>NUCLEOTIDE SEQUENCE [LARGE SCALE GENOMIC DNA]</scope>
    <source>
        <strain evidence="15">ZL_2023a</strain>
    </source>
</reference>
<dbReference type="GO" id="GO:0001682">
    <property type="term" value="P:tRNA 5'-leader removal"/>
    <property type="evidence" value="ECO:0007669"/>
    <property type="project" value="TreeGrafter"/>
</dbReference>
<comment type="subcellular location">
    <subcellularLocation>
        <location evidence="3">Mitochondrion</location>
    </subcellularLocation>
</comment>
<evidence type="ECO:0000256" key="8">
    <source>
        <dbReference type="ARBA" id="ARBA00022723"/>
    </source>
</evidence>
<comment type="similarity">
    <text evidence="4">Belongs to the PPR family. P subfamily.</text>
</comment>
<dbReference type="PANTHER" id="PTHR13547:SF1">
    <property type="entry name" value="MITOCHONDRIAL RIBONUCLEASE P CATALYTIC SUBUNIT"/>
    <property type="match status" value="1"/>
</dbReference>
<comment type="caution">
    <text evidence="15">The sequence shown here is derived from an EMBL/GenBank/DDBJ whole genome shotgun (WGS) entry which is preliminary data.</text>
</comment>
<evidence type="ECO:0000256" key="10">
    <source>
        <dbReference type="ARBA" id="ARBA00022833"/>
    </source>
</evidence>
<dbReference type="GO" id="GO:0030678">
    <property type="term" value="C:mitochondrial ribonuclease P complex"/>
    <property type="evidence" value="ECO:0007669"/>
    <property type="project" value="TreeGrafter"/>
</dbReference>
<keyword evidence="13" id="KW-0496">Mitochondrion</keyword>
<dbReference type="GO" id="GO:0004526">
    <property type="term" value="F:ribonuclease P activity"/>
    <property type="evidence" value="ECO:0007669"/>
    <property type="project" value="UniProtKB-EC"/>
</dbReference>
<comment type="cofactor">
    <cofactor evidence="2">
        <name>Mg(2+)</name>
        <dbReference type="ChEBI" id="CHEBI:18420"/>
    </cofactor>
</comment>
<dbReference type="EMBL" id="JARKIK010000068">
    <property type="protein sequence ID" value="KAK8729109.1"/>
    <property type="molecule type" value="Genomic_DNA"/>
</dbReference>
<evidence type="ECO:0000256" key="7">
    <source>
        <dbReference type="ARBA" id="ARBA00022722"/>
    </source>
</evidence>
<evidence type="ECO:0000256" key="4">
    <source>
        <dbReference type="ARBA" id="ARBA00007626"/>
    </source>
</evidence>
<evidence type="ECO:0000256" key="1">
    <source>
        <dbReference type="ARBA" id="ARBA00000928"/>
    </source>
</evidence>
<dbReference type="GO" id="GO:0046872">
    <property type="term" value="F:metal ion binding"/>
    <property type="evidence" value="ECO:0007669"/>
    <property type="project" value="UniProtKB-KW"/>
</dbReference>
<keyword evidence="11" id="KW-0460">Magnesium</keyword>
<dbReference type="Gene3D" id="1.25.40.10">
    <property type="entry name" value="Tetratricopeptide repeat domain"/>
    <property type="match status" value="1"/>
</dbReference>
<keyword evidence="9" id="KW-0378">Hydrolase</keyword>
<dbReference type="Gene3D" id="3.40.50.11980">
    <property type="match status" value="1"/>
</dbReference>
<name>A0AAW0WNT4_CHEQU</name>
<dbReference type="Pfam" id="PF16953">
    <property type="entry name" value="PRORP"/>
    <property type="match status" value="1"/>
</dbReference>
<dbReference type="InterPro" id="IPR031595">
    <property type="entry name" value="PRORP_C"/>
</dbReference>
<evidence type="ECO:0000256" key="9">
    <source>
        <dbReference type="ARBA" id="ARBA00022801"/>
    </source>
</evidence>
<accession>A0AAW0WNT4</accession>
<evidence type="ECO:0000259" key="14">
    <source>
        <dbReference type="Pfam" id="PF16953"/>
    </source>
</evidence>
<dbReference type="EC" id="3.1.26.5" evidence="5"/>
<evidence type="ECO:0000256" key="2">
    <source>
        <dbReference type="ARBA" id="ARBA00001946"/>
    </source>
</evidence>
<dbReference type="PANTHER" id="PTHR13547">
    <property type="match status" value="1"/>
</dbReference>
<dbReference type="AlphaFoldDB" id="A0AAW0WNT4"/>
<evidence type="ECO:0000256" key="3">
    <source>
        <dbReference type="ARBA" id="ARBA00004173"/>
    </source>
</evidence>
<evidence type="ECO:0000313" key="16">
    <source>
        <dbReference type="Proteomes" id="UP001445076"/>
    </source>
</evidence>
<protein>
    <recommendedName>
        <fullName evidence="5">ribonuclease P</fullName>
        <ecNumber evidence="5">3.1.26.5</ecNumber>
    </recommendedName>
</protein>
<gene>
    <name evidence="15" type="ORF">OTU49_008630</name>
</gene>
<keyword evidence="10" id="KW-0862">Zinc</keyword>
<feature type="domain" description="PRORP" evidence="14">
    <location>
        <begin position="325"/>
        <end position="428"/>
    </location>
</feature>
<keyword evidence="8" id="KW-0479">Metal-binding</keyword>
<proteinExistence type="inferred from homology"/>
<evidence type="ECO:0000256" key="11">
    <source>
        <dbReference type="ARBA" id="ARBA00022842"/>
    </source>
</evidence>
<keyword evidence="12" id="KW-0809">Transit peptide</keyword>
<organism evidence="15 16">
    <name type="scientific">Cherax quadricarinatus</name>
    <name type="common">Australian red claw crayfish</name>
    <dbReference type="NCBI Taxonomy" id="27406"/>
    <lineage>
        <taxon>Eukaryota</taxon>
        <taxon>Metazoa</taxon>
        <taxon>Ecdysozoa</taxon>
        <taxon>Arthropoda</taxon>
        <taxon>Crustacea</taxon>
        <taxon>Multicrustacea</taxon>
        <taxon>Malacostraca</taxon>
        <taxon>Eumalacostraca</taxon>
        <taxon>Eucarida</taxon>
        <taxon>Decapoda</taxon>
        <taxon>Pleocyemata</taxon>
        <taxon>Astacidea</taxon>
        <taxon>Parastacoidea</taxon>
        <taxon>Parastacidae</taxon>
        <taxon>Cherax</taxon>
    </lineage>
</organism>
<keyword evidence="7" id="KW-0540">Nuclease</keyword>
<evidence type="ECO:0000313" key="15">
    <source>
        <dbReference type="EMBL" id="KAK8729109.1"/>
    </source>
</evidence>
<evidence type="ECO:0000256" key="5">
    <source>
        <dbReference type="ARBA" id="ARBA00012179"/>
    </source>
</evidence>
<dbReference type="InterPro" id="IPR011990">
    <property type="entry name" value="TPR-like_helical_dom_sf"/>
</dbReference>